<keyword evidence="3" id="KW-0548">Nucleotidyltransferase</keyword>
<evidence type="ECO:0000313" key="3">
    <source>
        <dbReference type="EMBL" id="MEF2965682.1"/>
    </source>
</evidence>
<dbReference type="PROSITE" id="PS50878">
    <property type="entry name" value="RT_POL"/>
    <property type="match status" value="1"/>
</dbReference>
<protein>
    <submittedName>
        <fullName evidence="3">Reverse transcriptase domain-containing protein</fullName>
    </submittedName>
</protein>
<dbReference type="InterPro" id="IPR043502">
    <property type="entry name" value="DNA/RNA_pol_sf"/>
</dbReference>
<gene>
    <name evidence="3" type="ORF">V3851_07555</name>
</gene>
<feature type="coiled-coil region" evidence="1">
    <location>
        <begin position="286"/>
        <end position="313"/>
    </location>
</feature>
<keyword evidence="3" id="KW-0695">RNA-directed DNA polymerase</keyword>
<reference evidence="3 4" key="1">
    <citation type="submission" date="2024-02" db="EMBL/GenBank/DDBJ databases">
        <title>A nitrogen-fixing paenibacillus bacterium.</title>
        <authorList>
            <person name="Zhang W.L."/>
            <person name="Chen S.F."/>
        </authorList>
    </citation>
    <scope>NUCLEOTIDE SEQUENCE [LARGE SCALE GENOMIC DNA]</scope>
    <source>
        <strain evidence="3 4">M1</strain>
    </source>
</reference>
<keyword evidence="3" id="KW-0808">Transferase</keyword>
<dbReference type="SUPFAM" id="SSF56672">
    <property type="entry name" value="DNA/RNA polymerases"/>
    <property type="match status" value="1"/>
</dbReference>
<dbReference type="PANTHER" id="PTHR34047:SF8">
    <property type="entry name" value="PROTEIN YKFC"/>
    <property type="match status" value="1"/>
</dbReference>
<dbReference type="GO" id="GO:0003964">
    <property type="term" value="F:RNA-directed DNA polymerase activity"/>
    <property type="evidence" value="ECO:0007669"/>
    <property type="project" value="UniProtKB-KW"/>
</dbReference>
<sequence length="356" mass="42230">MTKKHHDLFEKVTDFQNIKSSYFNVLKDSKKYKKEAILFDMCREKHLIDIWKDLRSGQYKVGEYIRFKVYEPKERMISAPKIRDKVVQFAVHNVLSQVYRPIFIKTSFACQVGKGTHAAVDHVQHFLRLCKWRYKTGWILKIDVKKFFYSIDRSILKEILRKKIVDPDMLKLLDDIIDSSPEGEVGIPLGNVTSQDFANIYLNELDQYCVRYLGVKWYARYMDDIIMIFPTKEQARDCLQKASTFLKERLNLETNAKTKIFPLRQGVNAFGFKIWTTHRLVRDQSKRAMKRRMRAMDRKLKNNEIELKRIEQAVNSWLGHARHSNSYNLCKRIFAKYPYIKLEGENQFGSRILGFS</sequence>
<name>A0ABU7VPN6_9BACL</name>
<comment type="caution">
    <text evidence="3">The sequence shown here is derived from an EMBL/GenBank/DDBJ whole genome shotgun (WGS) entry which is preliminary data.</text>
</comment>
<dbReference type="Pfam" id="PF00078">
    <property type="entry name" value="RVT_1"/>
    <property type="match status" value="1"/>
</dbReference>
<dbReference type="EMBL" id="JAZHPZ010000003">
    <property type="protein sequence ID" value="MEF2965682.1"/>
    <property type="molecule type" value="Genomic_DNA"/>
</dbReference>
<dbReference type="PANTHER" id="PTHR34047">
    <property type="entry name" value="NUCLEAR INTRON MATURASE 1, MITOCHONDRIAL-RELATED"/>
    <property type="match status" value="1"/>
</dbReference>
<dbReference type="CDD" id="cd01651">
    <property type="entry name" value="RT_G2_intron"/>
    <property type="match status" value="1"/>
</dbReference>
<dbReference type="Proteomes" id="UP001306950">
    <property type="component" value="Unassembled WGS sequence"/>
</dbReference>
<keyword evidence="4" id="KW-1185">Reference proteome</keyword>
<dbReference type="InterPro" id="IPR000477">
    <property type="entry name" value="RT_dom"/>
</dbReference>
<evidence type="ECO:0000313" key="4">
    <source>
        <dbReference type="Proteomes" id="UP001306950"/>
    </source>
</evidence>
<proteinExistence type="predicted"/>
<dbReference type="RefSeq" id="WP_331845915.1">
    <property type="nucleotide sequence ID" value="NZ_JAZHPZ010000003.1"/>
</dbReference>
<accession>A0ABU7VPN6</accession>
<feature type="domain" description="Reverse transcriptase" evidence="2">
    <location>
        <begin position="1"/>
        <end position="274"/>
    </location>
</feature>
<organism evidence="3 4">
    <name type="scientific">Paenibacillus haidiansis</name>
    <dbReference type="NCBI Taxonomy" id="1574488"/>
    <lineage>
        <taxon>Bacteria</taxon>
        <taxon>Bacillati</taxon>
        <taxon>Bacillota</taxon>
        <taxon>Bacilli</taxon>
        <taxon>Bacillales</taxon>
        <taxon>Paenibacillaceae</taxon>
        <taxon>Paenibacillus</taxon>
    </lineage>
</organism>
<keyword evidence="1" id="KW-0175">Coiled coil</keyword>
<dbReference type="InterPro" id="IPR051083">
    <property type="entry name" value="GrpII_Intron_Splice-Mob/Def"/>
</dbReference>
<evidence type="ECO:0000259" key="2">
    <source>
        <dbReference type="PROSITE" id="PS50878"/>
    </source>
</evidence>
<evidence type="ECO:0000256" key="1">
    <source>
        <dbReference type="SAM" id="Coils"/>
    </source>
</evidence>